<evidence type="ECO:0000256" key="1">
    <source>
        <dbReference type="SAM" id="MobiDB-lite"/>
    </source>
</evidence>
<name>A0AAV1DK66_OLDCO</name>
<protein>
    <submittedName>
        <fullName evidence="2">OLC1v1007656C1</fullName>
    </submittedName>
</protein>
<gene>
    <name evidence="2" type="ORF">OLC1_LOCUS16268</name>
</gene>
<dbReference type="InterPro" id="IPR019324">
    <property type="entry name" value="MPP6"/>
</dbReference>
<sequence length="188" mass="21031">MAKRELSSTVRNLKFMQRVAQKEGKAKKEEEKDKVEEVVSNGIFPSRTATRKCVIIMEGDPHPEAMRGRMSFLSFNPSVDKLNGEETNPPEHGPAATSSARESETSDRRDITPQARLSSPQVQSISNNGSNGDLKRKSPDVSKEEASYPHKSPKNAQGDRPLHSNRGSDKQRLDWNVLRPSKSHNKKK</sequence>
<feature type="compositionally biased region" description="Basic and acidic residues" evidence="1">
    <location>
        <begin position="101"/>
        <end position="111"/>
    </location>
</feature>
<proteinExistence type="predicted"/>
<evidence type="ECO:0000313" key="3">
    <source>
        <dbReference type="Proteomes" id="UP001161247"/>
    </source>
</evidence>
<dbReference type="PANTHER" id="PTHR13582">
    <property type="entry name" value="M-PHASE PHOSPHOPROTEIN 6"/>
    <property type="match status" value="1"/>
</dbReference>
<keyword evidence="3" id="KW-1185">Reference proteome</keyword>
<evidence type="ECO:0000313" key="2">
    <source>
        <dbReference type="EMBL" id="CAI9108128.1"/>
    </source>
</evidence>
<feature type="compositionally biased region" description="Basic and acidic residues" evidence="1">
    <location>
        <begin position="160"/>
        <end position="173"/>
    </location>
</feature>
<dbReference type="AlphaFoldDB" id="A0AAV1DK66"/>
<feature type="region of interest" description="Disordered" evidence="1">
    <location>
        <begin position="62"/>
        <end position="188"/>
    </location>
</feature>
<feature type="compositionally biased region" description="Polar residues" evidence="1">
    <location>
        <begin position="115"/>
        <end position="131"/>
    </location>
</feature>
<accession>A0AAV1DK66</accession>
<dbReference type="Pfam" id="PF10175">
    <property type="entry name" value="MPP6"/>
    <property type="match status" value="1"/>
</dbReference>
<dbReference type="GO" id="GO:0000460">
    <property type="term" value="P:maturation of 5.8S rRNA"/>
    <property type="evidence" value="ECO:0007669"/>
    <property type="project" value="TreeGrafter"/>
</dbReference>
<reference evidence="2" key="1">
    <citation type="submission" date="2023-03" db="EMBL/GenBank/DDBJ databases">
        <authorList>
            <person name="Julca I."/>
        </authorList>
    </citation>
    <scope>NUCLEOTIDE SEQUENCE</scope>
</reference>
<dbReference type="Proteomes" id="UP001161247">
    <property type="component" value="Chromosome 5"/>
</dbReference>
<feature type="compositionally biased region" description="Basic and acidic residues" evidence="1">
    <location>
        <begin position="133"/>
        <end position="148"/>
    </location>
</feature>
<organism evidence="2 3">
    <name type="scientific">Oldenlandia corymbosa var. corymbosa</name>
    <dbReference type="NCBI Taxonomy" id="529605"/>
    <lineage>
        <taxon>Eukaryota</taxon>
        <taxon>Viridiplantae</taxon>
        <taxon>Streptophyta</taxon>
        <taxon>Embryophyta</taxon>
        <taxon>Tracheophyta</taxon>
        <taxon>Spermatophyta</taxon>
        <taxon>Magnoliopsida</taxon>
        <taxon>eudicotyledons</taxon>
        <taxon>Gunneridae</taxon>
        <taxon>Pentapetalae</taxon>
        <taxon>asterids</taxon>
        <taxon>lamiids</taxon>
        <taxon>Gentianales</taxon>
        <taxon>Rubiaceae</taxon>
        <taxon>Rubioideae</taxon>
        <taxon>Spermacoceae</taxon>
        <taxon>Hedyotis-Oldenlandia complex</taxon>
        <taxon>Oldenlandia</taxon>
    </lineage>
</organism>
<dbReference type="EMBL" id="OX459122">
    <property type="protein sequence ID" value="CAI9108128.1"/>
    <property type="molecule type" value="Genomic_DNA"/>
</dbReference>
<dbReference type="PANTHER" id="PTHR13582:SF0">
    <property type="entry name" value="M-PHASE PHOSPHOPROTEIN 6"/>
    <property type="match status" value="1"/>
</dbReference>